<dbReference type="PANTHER" id="PTHR42307">
    <property type="entry name" value="PUP DEAMIDASE/DEPUPYLASE"/>
    <property type="match status" value="1"/>
</dbReference>
<evidence type="ECO:0000256" key="4">
    <source>
        <dbReference type="ARBA" id="ARBA00022786"/>
    </source>
</evidence>
<comment type="pathway">
    <text evidence="7">Protein degradation; proteasomal Pup-dependent pathway.</text>
</comment>
<feature type="binding site" evidence="7">
    <location>
        <position position="96"/>
    </location>
    <ligand>
        <name>ATP</name>
        <dbReference type="ChEBI" id="CHEBI:30616"/>
    </ligand>
</feature>
<reference evidence="11" key="1">
    <citation type="journal article" date="2019" name="Int. J. Syst. Evol. Microbiol.">
        <title>The Global Catalogue of Microorganisms (GCM) 10K type strain sequencing project: providing services to taxonomists for standard genome sequencing and annotation.</title>
        <authorList>
            <consortium name="The Broad Institute Genomics Platform"/>
            <consortium name="The Broad Institute Genome Sequencing Center for Infectious Disease"/>
            <person name="Wu L."/>
            <person name="Ma J."/>
        </authorList>
    </citation>
    <scope>NUCLEOTIDE SEQUENCE [LARGE SCALE GENOMIC DNA]</scope>
    <source>
        <strain evidence="11">JCM 17459</strain>
    </source>
</reference>
<feature type="binding site" evidence="7">
    <location>
        <position position="98"/>
    </location>
    <ligand>
        <name>Mg(2+)</name>
        <dbReference type="ChEBI" id="CHEBI:18420"/>
    </ligand>
</feature>
<feature type="binding site" evidence="7">
    <location>
        <position position="106"/>
    </location>
    <ligand>
        <name>Mg(2+)</name>
        <dbReference type="ChEBI" id="CHEBI:18420"/>
    </ligand>
</feature>
<comment type="miscellaneous">
    <text evidence="7">The reaction mechanism probably proceeds via the activation of Pup by phosphorylation of its C-terminal glutamate, which is then subject to nucleophilic attack by the substrate lysine, resulting in an isopeptide bond and the release of phosphate as a good leaving group.</text>
</comment>
<keyword evidence="11" id="KW-1185">Reference proteome</keyword>
<dbReference type="Pfam" id="PF03136">
    <property type="entry name" value="Pup_ligase"/>
    <property type="match status" value="1"/>
</dbReference>
<dbReference type="EC" id="6.3.1.19" evidence="7 8"/>
<keyword evidence="1 7" id="KW-0436">Ligase</keyword>
<comment type="catalytic activity">
    <reaction evidence="7">
        <text>ATP + [prokaryotic ubiquitin-like protein]-L-glutamate + [protein]-L-lysine = ADP + phosphate + N(6)-([prokaryotic ubiquitin-like protein]-gamma-L-glutamyl)-[protein]-L-lysine.</text>
        <dbReference type="EC" id="6.3.1.19"/>
    </reaction>
</comment>
<sequence>MTARRIFGVETEYGITCAPPAGRGAGVSGAGISDAPPSSDGAAGAREGAEGARDGGAGPAGGPPAVVTADDAARYLFRKVVQWGRSSNVFLRNGARLYLDVGSHPEYATAECDDVRQLVANDRAGEAILDEMTEDANALLAEEGVPGTIHLFKNNVDSAGNSFGCHENYLVRRRRDFQAMGEALIPFFITRQILTGAGHIRARAGGGASYAFSQRADQMWDAMSSATTRSRPIINTRDEPHADADLYRRMHVIVGDSSVAETTTMLKVGMTDLLLGMLEDGVRVRDLALAEPMRAIREISHDMTATSPVELASGRRMSALQMQEEFLARVTAYLDSTGQTAELTDVQRRVLELWERGLRALREQDPTLVETELDWAIKGRLLDRYRSKHTLGLDDPRVARLSLAYHDISPQRGLATTLARRGLMARVTTDEEIADAVVNPPASTRARLRGEFVAAAQERRRDITVDWVHLKINDAAQRTVVLKDPFSPVDERVDALLAALRV</sequence>
<evidence type="ECO:0000256" key="6">
    <source>
        <dbReference type="ARBA" id="ARBA00022842"/>
    </source>
</evidence>
<feature type="region of interest" description="Disordered" evidence="9">
    <location>
        <begin position="25"/>
        <end position="65"/>
    </location>
</feature>
<feature type="active site" description="Proton acceptor" evidence="7">
    <location>
        <position position="100"/>
    </location>
</feature>
<dbReference type="Proteomes" id="UP001499841">
    <property type="component" value="Unassembled WGS sequence"/>
</dbReference>
<evidence type="ECO:0000256" key="3">
    <source>
        <dbReference type="ARBA" id="ARBA00022741"/>
    </source>
</evidence>
<dbReference type="GO" id="GO:0016874">
    <property type="term" value="F:ligase activity"/>
    <property type="evidence" value="ECO:0007669"/>
    <property type="project" value="UniProtKB-KW"/>
</dbReference>
<comment type="similarity">
    <text evidence="7">Belongs to the Pup ligase/Pup deamidase family. Pup-conjugating enzyme subfamily.</text>
</comment>
<dbReference type="PANTHER" id="PTHR42307:SF3">
    <property type="entry name" value="PUP--PROTEIN LIGASE"/>
    <property type="match status" value="1"/>
</dbReference>
<comment type="pathway">
    <text evidence="7">Protein modification; protein pupylation.</text>
</comment>
<keyword evidence="6 7" id="KW-0460">Magnesium</keyword>
<evidence type="ECO:0000256" key="1">
    <source>
        <dbReference type="ARBA" id="ARBA00022598"/>
    </source>
</evidence>
<dbReference type="EMBL" id="BAABBA010000003">
    <property type="protein sequence ID" value="GAA4286451.1"/>
    <property type="molecule type" value="Genomic_DNA"/>
</dbReference>
<evidence type="ECO:0000313" key="10">
    <source>
        <dbReference type="EMBL" id="GAA4286451.1"/>
    </source>
</evidence>
<dbReference type="HAMAP" id="MF_02111">
    <property type="entry name" value="Pup_ligase"/>
    <property type="match status" value="1"/>
</dbReference>
<keyword evidence="5 7" id="KW-0067">ATP-binding</keyword>
<dbReference type="InterPro" id="IPR004347">
    <property type="entry name" value="Pup_ligase/deamidase"/>
</dbReference>
<comment type="caution">
    <text evidence="10">The sequence shown here is derived from an EMBL/GenBank/DDBJ whole genome shotgun (WGS) entry which is preliminary data.</text>
</comment>
<gene>
    <name evidence="7 10" type="primary">pafA</name>
    <name evidence="10" type="ORF">GCM10022262_08100</name>
</gene>
<evidence type="ECO:0000313" key="11">
    <source>
        <dbReference type="Proteomes" id="UP001499841"/>
    </source>
</evidence>
<feature type="binding site" evidence="7">
    <location>
        <position position="10"/>
    </location>
    <ligand>
        <name>Mg(2+)</name>
        <dbReference type="ChEBI" id="CHEBI:18420"/>
    </ligand>
</feature>
<protein>
    <recommendedName>
        <fullName evidence="7 8">Pup--protein ligase</fullName>
        <ecNumber evidence="7 8">6.3.1.19</ecNumber>
    </recommendedName>
    <alternativeName>
        <fullName evidence="7">Proteasome accessory factor A</fullName>
    </alternativeName>
    <alternativeName>
        <fullName evidence="7">Pup-conjugating enzyme</fullName>
    </alternativeName>
</protein>
<dbReference type="RefSeq" id="WP_345037974.1">
    <property type="nucleotide sequence ID" value="NZ_BAABBA010000003.1"/>
</dbReference>
<evidence type="ECO:0000256" key="9">
    <source>
        <dbReference type="SAM" id="MobiDB-lite"/>
    </source>
</evidence>
<evidence type="ECO:0000256" key="2">
    <source>
        <dbReference type="ARBA" id="ARBA00022723"/>
    </source>
</evidence>
<evidence type="ECO:0000256" key="7">
    <source>
        <dbReference type="HAMAP-Rule" id="MF_02111"/>
    </source>
</evidence>
<name>A0ABP8ERB0_9MICO</name>
<keyword evidence="3 7" id="KW-0547">Nucleotide-binding</keyword>
<accession>A0ABP8ERB0</accession>
<dbReference type="NCBIfam" id="TIGR03686">
    <property type="entry name" value="pupylate_PafA"/>
    <property type="match status" value="1"/>
</dbReference>
<keyword evidence="4 7" id="KW-0833">Ubl conjugation pathway</keyword>
<feature type="binding site" evidence="7">
    <location>
        <position position="109"/>
    </location>
    <ligand>
        <name>ATP</name>
        <dbReference type="ChEBI" id="CHEBI:30616"/>
    </ligand>
</feature>
<organism evidence="10 11">
    <name type="scientific">Georgenia daeguensis</name>
    <dbReference type="NCBI Taxonomy" id="908355"/>
    <lineage>
        <taxon>Bacteria</taxon>
        <taxon>Bacillati</taxon>
        <taxon>Actinomycetota</taxon>
        <taxon>Actinomycetes</taxon>
        <taxon>Micrococcales</taxon>
        <taxon>Bogoriellaceae</taxon>
        <taxon>Georgenia</taxon>
    </lineage>
</organism>
<feature type="binding site" evidence="7">
    <location>
        <position position="467"/>
    </location>
    <ligand>
        <name>ATP</name>
        <dbReference type="ChEBI" id="CHEBI:30616"/>
    </ligand>
</feature>
<dbReference type="InterPro" id="IPR022279">
    <property type="entry name" value="Pup_ligase"/>
</dbReference>
<evidence type="ECO:0000256" key="5">
    <source>
        <dbReference type="ARBA" id="ARBA00022840"/>
    </source>
</evidence>
<comment type="function">
    <text evidence="7">Catalyzes the covalent attachment of the prokaryotic ubiquitin-like protein modifier Pup to the proteasomal substrate proteins, thereby targeting them for proteasomal degradation. This tagging system is termed pupylation. The ligation reaction involves the side-chain carboxylate of the C-terminal glutamate of Pup and the side-chain amino group of a substrate lysine.</text>
</comment>
<evidence type="ECO:0000256" key="8">
    <source>
        <dbReference type="NCBIfam" id="TIGR03686"/>
    </source>
</evidence>
<proteinExistence type="inferred from homology"/>
<keyword evidence="2 7" id="KW-0479">Metal-binding</keyword>